<dbReference type="RefSeq" id="WP_188445907.1">
    <property type="nucleotide sequence ID" value="NZ_BMDW01000005.1"/>
</dbReference>
<gene>
    <name evidence="10" type="ORF">GCM10011395_11390</name>
</gene>
<dbReference type="InterPro" id="IPR051449">
    <property type="entry name" value="ABC-2_transporter_component"/>
</dbReference>
<keyword evidence="7 8" id="KW-0472">Membrane</keyword>
<reference evidence="11" key="1">
    <citation type="journal article" date="2019" name="Int. J. Syst. Evol. Microbiol.">
        <title>The Global Catalogue of Microorganisms (GCM) 10K type strain sequencing project: providing services to taxonomists for standard genome sequencing and annotation.</title>
        <authorList>
            <consortium name="The Broad Institute Genomics Platform"/>
            <consortium name="The Broad Institute Genome Sequencing Center for Infectious Disease"/>
            <person name="Wu L."/>
            <person name="Ma J."/>
        </authorList>
    </citation>
    <scope>NUCLEOTIDE SEQUENCE [LARGE SCALE GENOMIC DNA]</scope>
    <source>
        <strain evidence="11">CGMCC 1.10106</strain>
    </source>
</reference>
<organism evidence="10 11">
    <name type="scientific">Sphingomonas psychrolutea</name>
    <dbReference type="NCBI Taxonomy" id="1259676"/>
    <lineage>
        <taxon>Bacteria</taxon>
        <taxon>Pseudomonadati</taxon>
        <taxon>Pseudomonadota</taxon>
        <taxon>Alphaproteobacteria</taxon>
        <taxon>Sphingomonadales</taxon>
        <taxon>Sphingomonadaceae</taxon>
        <taxon>Sphingomonas</taxon>
    </lineage>
</organism>
<evidence type="ECO:0000313" key="11">
    <source>
        <dbReference type="Proteomes" id="UP000618591"/>
    </source>
</evidence>
<comment type="caution">
    <text evidence="10">The sequence shown here is derived from an EMBL/GenBank/DDBJ whole genome shotgun (WGS) entry which is preliminary data.</text>
</comment>
<dbReference type="Proteomes" id="UP000618591">
    <property type="component" value="Unassembled WGS sequence"/>
</dbReference>
<feature type="transmembrane region" description="Helical" evidence="8">
    <location>
        <begin position="344"/>
        <end position="361"/>
    </location>
</feature>
<dbReference type="EMBL" id="BMDW01000005">
    <property type="protein sequence ID" value="GGA42833.1"/>
    <property type="molecule type" value="Genomic_DNA"/>
</dbReference>
<evidence type="ECO:0000256" key="4">
    <source>
        <dbReference type="ARBA" id="ARBA00022475"/>
    </source>
</evidence>
<evidence type="ECO:0000256" key="7">
    <source>
        <dbReference type="ARBA" id="ARBA00023136"/>
    </source>
</evidence>
<keyword evidence="3 8" id="KW-0813">Transport</keyword>
<evidence type="ECO:0000256" key="3">
    <source>
        <dbReference type="ARBA" id="ARBA00022448"/>
    </source>
</evidence>
<evidence type="ECO:0000256" key="5">
    <source>
        <dbReference type="ARBA" id="ARBA00022692"/>
    </source>
</evidence>
<feature type="transmembrane region" description="Helical" evidence="8">
    <location>
        <begin position="174"/>
        <end position="196"/>
    </location>
</feature>
<feature type="transmembrane region" description="Helical" evidence="8">
    <location>
        <begin position="21"/>
        <end position="43"/>
    </location>
</feature>
<evidence type="ECO:0000256" key="1">
    <source>
        <dbReference type="ARBA" id="ARBA00004651"/>
    </source>
</evidence>
<dbReference type="PANTHER" id="PTHR30294:SF29">
    <property type="entry name" value="MULTIDRUG ABC TRANSPORTER PERMEASE YBHS-RELATED"/>
    <property type="match status" value="1"/>
</dbReference>
<dbReference type="InterPro" id="IPR047817">
    <property type="entry name" value="ABC2_TM_bact-type"/>
</dbReference>
<comment type="similarity">
    <text evidence="2 8">Belongs to the ABC-2 integral membrane protein family.</text>
</comment>
<evidence type="ECO:0000259" key="9">
    <source>
        <dbReference type="PROSITE" id="PS51012"/>
    </source>
</evidence>
<dbReference type="Pfam" id="PF01061">
    <property type="entry name" value="ABC2_membrane"/>
    <property type="match status" value="1"/>
</dbReference>
<keyword evidence="4 8" id="KW-1003">Cell membrane</keyword>
<sequence>MSGARRIGAVAWLELLRLFRSRIAITLLLVVPALQVLLFGYAIRPTEGAITVAIAASAPADAAAVARSLDRTPHLQLVRRDGKPGTAEAAVRAHQALVGIELPERASFANPTAGIHPARIIVDTSNAVLTAGTVPAIEAAYWRALAEREGVADTGPGYRIEQLYNPDARADWTFLPALIGVTMMISMIMLGTLSLAREREAGTWEALLSLPLSSAEILIGKLAPYVVIGSAQGGLVLAVGIGLFGLPARGDVAALILLLPLFAGAHLALGVAIAARAATQLAALQGAVAFYLPAMLLSGFLYPFETLPRWAQALGQIFPLTHFIRAARGVLLRGDGGRVVALEAWPILAFLAVALGVALLAQRRRLS</sequence>
<accession>A0ABQ1GFH7</accession>
<keyword evidence="5 8" id="KW-0812">Transmembrane</keyword>
<evidence type="ECO:0000256" key="2">
    <source>
        <dbReference type="ARBA" id="ARBA00007783"/>
    </source>
</evidence>
<dbReference type="InterPro" id="IPR013525">
    <property type="entry name" value="ABC2_TM"/>
</dbReference>
<name>A0ABQ1GFH7_9SPHN</name>
<comment type="subcellular location">
    <subcellularLocation>
        <location evidence="8">Cell inner membrane</location>
        <topology evidence="8">Multi-pass membrane protein</topology>
    </subcellularLocation>
    <subcellularLocation>
        <location evidence="1">Cell membrane</location>
        <topology evidence="1">Multi-pass membrane protein</topology>
    </subcellularLocation>
</comment>
<keyword evidence="6 8" id="KW-1133">Transmembrane helix</keyword>
<feature type="transmembrane region" description="Helical" evidence="8">
    <location>
        <begin position="281"/>
        <end position="302"/>
    </location>
</feature>
<dbReference type="PANTHER" id="PTHR30294">
    <property type="entry name" value="MEMBRANE COMPONENT OF ABC TRANSPORTER YHHJ-RELATED"/>
    <property type="match status" value="1"/>
</dbReference>
<feature type="domain" description="ABC transmembrane type-2" evidence="9">
    <location>
        <begin position="126"/>
        <end position="365"/>
    </location>
</feature>
<proteinExistence type="inferred from homology"/>
<evidence type="ECO:0000256" key="8">
    <source>
        <dbReference type="RuleBase" id="RU361157"/>
    </source>
</evidence>
<feature type="transmembrane region" description="Helical" evidence="8">
    <location>
        <begin position="252"/>
        <end position="274"/>
    </location>
</feature>
<protein>
    <recommendedName>
        <fullName evidence="8">Transport permease protein</fullName>
    </recommendedName>
</protein>
<evidence type="ECO:0000313" key="10">
    <source>
        <dbReference type="EMBL" id="GGA42833.1"/>
    </source>
</evidence>
<keyword evidence="11" id="KW-1185">Reference proteome</keyword>
<evidence type="ECO:0000256" key="6">
    <source>
        <dbReference type="ARBA" id="ARBA00022989"/>
    </source>
</evidence>
<feature type="transmembrane region" description="Helical" evidence="8">
    <location>
        <begin position="222"/>
        <end position="246"/>
    </location>
</feature>
<dbReference type="PROSITE" id="PS51012">
    <property type="entry name" value="ABC_TM2"/>
    <property type="match status" value="1"/>
</dbReference>